<dbReference type="InterPro" id="IPR019734">
    <property type="entry name" value="TPR_rpt"/>
</dbReference>
<dbReference type="RefSeq" id="WP_138841229.1">
    <property type="nucleotide sequence ID" value="NZ_VCPD01000003.1"/>
</dbReference>
<keyword evidence="3" id="KW-0802">TPR repeat</keyword>
<dbReference type="Pfam" id="PF13191">
    <property type="entry name" value="AAA_16"/>
    <property type="match status" value="1"/>
</dbReference>
<feature type="repeat" description="TPR" evidence="3">
    <location>
        <begin position="1084"/>
        <end position="1117"/>
    </location>
</feature>
<dbReference type="Pfam" id="PF00536">
    <property type="entry name" value="SAM_1"/>
    <property type="match status" value="1"/>
</dbReference>
<dbReference type="SUPFAM" id="SSF55073">
    <property type="entry name" value="Nucleotide cyclase"/>
    <property type="match status" value="1"/>
</dbReference>
<accession>A0ABY2WXD4</accession>
<dbReference type="PANTHER" id="PTHR16305:SF28">
    <property type="entry name" value="GUANYLATE CYCLASE DOMAIN-CONTAINING PROTEIN"/>
    <property type="match status" value="1"/>
</dbReference>
<dbReference type="InterPro" id="IPR041664">
    <property type="entry name" value="AAA_16"/>
</dbReference>
<feature type="domain" description="Guanylate cyclase" evidence="5">
    <location>
        <begin position="87"/>
        <end position="216"/>
    </location>
</feature>
<dbReference type="InterPro" id="IPR027417">
    <property type="entry name" value="P-loop_NTPase"/>
</dbReference>
<evidence type="ECO:0000313" key="6">
    <source>
        <dbReference type="EMBL" id="TMV07529.1"/>
    </source>
</evidence>
<reference evidence="6 7" key="1">
    <citation type="submission" date="2019-05" db="EMBL/GenBank/DDBJ databases">
        <title>Ruegeria sp. nov., isolated from tidal flat.</title>
        <authorList>
            <person name="Kim W."/>
        </authorList>
    </citation>
    <scope>NUCLEOTIDE SEQUENCE [LARGE SCALE GENOMIC DNA]</scope>
    <source>
        <strain evidence="6 7">CAU 1488</strain>
    </source>
</reference>
<dbReference type="Pfam" id="PF00211">
    <property type="entry name" value="Guanylate_cyc"/>
    <property type="match status" value="1"/>
</dbReference>
<dbReference type="SMART" id="SM00454">
    <property type="entry name" value="SAM"/>
    <property type="match status" value="1"/>
</dbReference>
<dbReference type="CDD" id="cd07302">
    <property type="entry name" value="CHD"/>
    <property type="match status" value="1"/>
</dbReference>
<dbReference type="Gene3D" id="3.30.70.1230">
    <property type="entry name" value="Nucleotide cyclase"/>
    <property type="match status" value="1"/>
</dbReference>
<keyword evidence="1" id="KW-0547">Nucleotide-binding</keyword>
<dbReference type="SUPFAM" id="SSF47769">
    <property type="entry name" value="SAM/Pointed domain"/>
    <property type="match status" value="1"/>
</dbReference>
<name>A0ABY2WXD4_9RHOB</name>
<gene>
    <name evidence="6" type="ORF">FGK63_08640</name>
</gene>
<dbReference type="Gene3D" id="1.25.40.10">
    <property type="entry name" value="Tetratricopeptide repeat domain"/>
    <property type="match status" value="2"/>
</dbReference>
<dbReference type="InterPro" id="IPR011990">
    <property type="entry name" value="TPR-like_helical_dom_sf"/>
</dbReference>
<evidence type="ECO:0000259" key="5">
    <source>
        <dbReference type="PROSITE" id="PS50125"/>
    </source>
</evidence>
<dbReference type="PROSITE" id="PS50125">
    <property type="entry name" value="GUANYLATE_CYCLASE_2"/>
    <property type="match status" value="1"/>
</dbReference>
<evidence type="ECO:0000256" key="3">
    <source>
        <dbReference type="PROSITE-ProRule" id="PRU00339"/>
    </source>
</evidence>
<protein>
    <submittedName>
        <fullName evidence="6">Guanylate cyclase</fullName>
    </submittedName>
</protein>
<proteinExistence type="predicted"/>
<keyword evidence="2" id="KW-0067">ATP-binding</keyword>
<dbReference type="Gene3D" id="1.10.150.50">
    <property type="entry name" value="Transcription Factor, Ets-1"/>
    <property type="match status" value="1"/>
</dbReference>
<dbReference type="InterPro" id="IPR001054">
    <property type="entry name" value="A/G_cyclase"/>
</dbReference>
<dbReference type="PROSITE" id="PS50005">
    <property type="entry name" value="TPR"/>
    <property type="match status" value="1"/>
</dbReference>
<evidence type="ECO:0000259" key="4">
    <source>
        <dbReference type="PROSITE" id="PS50105"/>
    </source>
</evidence>
<dbReference type="SUPFAM" id="SSF48452">
    <property type="entry name" value="TPR-like"/>
    <property type="match status" value="1"/>
</dbReference>
<dbReference type="Gene3D" id="3.40.50.300">
    <property type="entry name" value="P-loop containing nucleotide triphosphate hydrolases"/>
    <property type="match status" value="1"/>
</dbReference>
<dbReference type="InterPro" id="IPR001660">
    <property type="entry name" value="SAM"/>
</dbReference>
<dbReference type="SMART" id="SM00044">
    <property type="entry name" value="CYCc"/>
    <property type="match status" value="1"/>
</dbReference>
<evidence type="ECO:0000313" key="7">
    <source>
        <dbReference type="Proteomes" id="UP001193035"/>
    </source>
</evidence>
<dbReference type="InterPro" id="IPR013761">
    <property type="entry name" value="SAM/pointed_sf"/>
</dbReference>
<dbReference type="PANTHER" id="PTHR16305">
    <property type="entry name" value="TESTICULAR SOLUBLE ADENYLYL CYCLASE"/>
    <property type="match status" value="1"/>
</dbReference>
<evidence type="ECO:0000256" key="2">
    <source>
        <dbReference type="ARBA" id="ARBA00022840"/>
    </source>
</evidence>
<dbReference type="InterPro" id="IPR029787">
    <property type="entry name" value="Nucleotide_cyclase"/>
</dbReference>
<evidence type="ECO:0000256" key="1">
    <source>
        <dbReference type="ARBA" id="ARBA00022741"/>
    </source>
</evidence>
<sequence>MGDAVESWLQNLGLQQYSDVFRENDVDLRVLPHLTEDDLKELGVSLGHRRILLAAIDEVVSSDQAGRTEPPAEQPKPARAAERRHLTALFTDLVGYTEMTNRFGAEEMRSLLQSYQDAVAAEVSRFGGKIAKYLGDGLLVYFGWPVAYEDHPYRAIASGLEILTRIGSIKAPDGKPLSARIGVASGLVVVGDLIGRNAREESAVTGSIMNLAARIQAQAPPNSLVIPAEMKSLLGDAFEYQELGDLQLKGFDAPQTVLQVAREKKAESRFRAAHHDTALKTVGRQHELGLLEQTWSRARSGTGEAVILIGEPGIGKSRLVEDFLDKHAEFEGTDIIRLNCSPYFTTTPFHPVAERITQDADLLPVDDAAGVTTKLRALLEGRQTPNLDNVLQVYAALVAPHVEAAQPVVSLPPSEQRDLVTQTMLEVLRHRASARPLLLVVEDAHWIDPSTARLLDRIVATCSDIRLMVLLTHRPDWNGDWTTQHNNVTTLNVRRLNTEQAIELIKQVAGYVPDDEVVQDIVARTDGVPLYVEEVARAVTSDGAQATGEVPSSLQGAMMARLDAVSEEAKQTALTASVFGREFYSDVLASAMGWSEEKVSDILKDLCRSGLIYESGQRRNAYLFRHALLRDTAYQSMVSMTRKERHQKAAEALVTLRPAFIEREPELAARHFTEAGRPKEAFTYWRAATEKALAGSASEEAVANAEETFKVAGQLSSEAPTEQIIARTLLGRSFESIGRLPEALEALDQAVGAARKSGLPDLFCEASYRMADASLMSSQNVGEAYATCCEAIEMLPGDNERMRCRLLSQLARCAMHTGLFAESAEYSREALALATRTGDARSQFTVMMSRFFAPVIAREPEEVSNWRARLTEMQSVADTLGEVDRGRDRSINFFVAMEMGDREMAERALNRLAKVGRARQHPQLHWVEQHGRALIAILDGDFAAAGAYAETALRIGRETHGAHVEGVYGVQMFTLRREQARLGEVAPVIKKLLDDNPGDMSWKPGFGVIAAELGHFDAARRILDEIAETGFDLPMDALYSTTLAYLSDICTAVTADRLAEQLYSLLLPYRDITVTAGVTTVCNGAAGRRLGSLAALLGDWENAQQHFEMALEIDTRMRAVPWVAHTKAAFARALRRRGRQEDAKAAGLLEVEAMEIASKHGMISLTSTLQGQVH</sequence>
<keyword evidence="7" id="KW-1185">Reference proteome</keyword>
<organism evidence="6 7">
    <name type="scientific">Ruegeria sediminis</name>
    <dbReference type="NCBI Taxonomy" id="2583820"/>
    <lineage>
        <taxon>Bacteria</taxon>
        <taxon>Pseudomonadati</taxon>
        <taxon>Pseudomonadota</taxon>
        <taxon>Alphaproteobacteria</taxon>
        <taxon>Rhodobacterales</taxon>
        <taxon>Roseobacteraceae</taxon>
        <taxon>Ruegeria</taxon>
    </lineage>
</organism>
<comment type="caution">
    <text evidence="6">The sequence shown here is derived from an EMBL/GenBank/DDBJ whole genome shotgun (WGS) entry which is preliminary data.</text>
</comment>
<dbReference type="SMART" id="SM00028">
    <property type="entry name" value="TPR"/>
    <property type="match status" value="3"/>
</dbReference>
<dbReference type="SUPFAM" id="SSF52540">
    <property type="entry name" value="P-loop containing nucleoside triphosphate hydrolases"/>
    <property type="match status" value="1"/>
</dbReference>
<dbReference type="CDD" id="cd09487">
    <property type="entry name" value="SAM_superfamily"/>
    <property type="match status" value="1"/>
</dbReference>
<dbReference type="Proteomes" id="UP001193035">
    <property type="component" value="Unassembled WGS sequence"/>
</dbReference>
<feature type="domain" description="SAM" evidence="4">
    <location>
        <begin position="1"/>
        <end position="62"/>
    </location>
</feature>
<dbReference type="PROSITE" id="PS50105">
    <property type="entry name" value="SAM_DOMAIN"/>
    <property type="match status" value="1"/>
</dbReference>
<dbReference type="EMBL" id="VCPD01000003">
    <property type="protein sequence ID" value="TMV07529.1"/>
    <property type="molecule type" value="Genomic_DNA"/>
</dbReference>